<dbReference type="EMBL" id="CADCUH010000133">
    <property type="protein sequence ID" value="CAA9351466.1"/>
    <property type="molecule type" value="Genomic_DNA"/>
</dbReference>
<gene>
    <name evidence="16" type="ORF">AVDCRST_MAG36-2017</name>
</gene>
<feature type="transmembrane region" description="Helical" evidence="12">
    <location>
        <begin position="100"/>
        <end position="120"/>
    </location>
</feature>
<dbReference type="PANTHER" id="PTHR43047:SF72">
    <property type="entry name" value="OSMOSENSING HISTIDINE PROTEIN KINASE SLN1"/>
    <property type="match status" value="1"/>
</dbReference>
<dbReference type="GO" id="GO:0005509">
    <property type="term" value="F:calcium ion binding"/>
    <property type="evidence" value="ECO:0007669"/>
    <property type="project" value="UniProtKB-ARBA"/>
</dbReference>
<dbReference type="SUPFAM" id="SSF55874">
    <property type="entry name" value="ATPase domain of HSP90 chaperone/DNA topoisomerase II/histidine kinase"/>
    <property type="match status" value="1"/>
</dbReference>
<dbReference type="PANTHER" id="PTHR43047">
    <property type="entry name" value="TWO-COMPONENT HISTIDINE PROTEIN KINASE"/>
    <property type="match status" value="1"/>
</dbReference>
<dbReference type="PROSITE" id="PS50113">
    <property type="entry name" value="PAC"/>
    <property type="match status" value="1"/>
</dbReference>
<dbReference type="EC" id="2.7.13.3" evidence="4"/>
<dbReference type="InterPro" id="IPR005467">
    <property type="entry name" value="His_kinase_dom"/>
</dbReference>
<keyword evidence="12" id="KW-1133">Transmembrane helix</keyword>
<dbReference type="PROSITE" id="PS50112">
    <property type="entry name" value="PAS"/>
    <property type="match status" value="1"/>
</dbReference>
<keyword evidence="9 12" id="KW-0472">Membrane</keyword>
<feature type="transmembrane region" description="Helical" evidence="12">
    <location>
        <begin position="278"/>
        <end position="298"/>
    </location>
</feature>
<dbReference type="PRINTS" id="PR00344">
    <property type="entry name" value="BCTRLSENSOR"/>
</dbReference>
<dbReference type="SMART" id="SM00086">
    <property type="entry name" value="PAC"/>
    <property type="match status" value="1"/>
</dbReference>
<feature type="domain" description="Histidine kinase" evidence="13">
    <location>
        <begin position="465"/>
        <end position="684"/>
    </location>
</feature>
<keyword evidence="5" id="KW-0597">Phosphoprotein</keyword>
<keyword evidence="6" id="KW-0808">Transferase</keyword>
<reference evidence="16" key="1">
    <citation type="submission" date="2020-02" db="EMBL/GenBank/DDBJ databases">
        <authorList>
            <person name="Meier V. D."/>
        </authorList>
    </citation>
    <scope>NUCLEOTIDE SEQUENCE</scope>
    <source>
        <strain evidence="16">AVDCRST_MAG36</strain>
    </source>
</reference>
<feature type="transmembrane region" description="Helical" evidence="12">
    <location>
        <begin position="75"/>
        <end position="94"/>
    </location>
</feature>
<feature type="transmembrane region" description="Helical" evidence="12">
    <location>
        <begin position="132"/>
        <end position="156"/>
    </location>
</feature>
<dbReference type="InterPro" id="IPR000700">
    <property type="entry name" value="PAS-assoc_C"/>
</dbReference>
<comment type="cofactor">
    <cofactor evidence="2">
        <name>a divalent metal cation</name>
        <dbReference type="ChEBI" id="CHEBI:60240"/>
    </cofactor>
</comment>
<dbReference type="Gene3D" id="3.30.450.20">
    <property type="entry name" value="PAS domain"/>
    <property type="match status" value="1"/>
</dbReference>
<dbReference type="PROSITE" id="PS50109">
    <property type="entry name" value="HIS_KIN"/>
    <property type="match status" value="1"/>
</dbReference>
<dbReference type="SUPFAM" id="SSF55785">
    <property type="entry name" value="PYP-like sensor domain (PAS domain)"/>
    <property type="match status" value="1"/>
</dbReference>
<feature type="domain" description="PAS" evidence="14">
    <location>
        <begin position="313"/>
        <end position="358"/>
    </location>
</feature>
<dbReference type="SUPFAM" id="SSF47384">
    <property type="entry name" value="Homodimeric domain of signal transducing histidine kinase"/>
    <property type="match status" value="1"/>
</dbReference>
<evidence type="ECO:0000259" key="13">
    <source>
        <dbReference type="PROSITE" id="PS50109"/>
    </source>
</evidence>
<protein>
    <recommendedName>
        <fullName evidence="4">histidine kinase</fullName>
        <ecNumber evidence="4">2.7.13.3</ecNumber>
    </recommendedName>
</protein>
<dbReference type="FunFam" id="1.10.287.130:FF:000001">
    <property type="entry name" value="Two-component sensor histidine kinase"/>
    <property type="match status" value="1"/>
</dbReference>
<evidence type="ECO:0000256" key="9">
    <source>
        <dbReference type="ARBA" id="ARBA00023136"/>
    </source>
</evidence>
<dbReference type="InterPro" id="IPR001610">
    <property type="entry name" value="PAC"/>
</dbReference>
<evidence type="ECO:0000256" key="1">
    <source>
        <dbReference type="ARBA" id="ARBA00000085"/>
    </source>
</evidence>
<evidence type="ECO:0000259" key="15">
    <source>
        <dbReference type="PROSITE" id="PS50113"/>
    </source>
</evidence>
<feature type="region of interest" description="Disordered" evidence="11">
    <location>
        <begin position="682"/>
        <end position="706"/>
    </location>
</feature>
<name>A0A6J4M874_9ACTN</name>
<comment type="subcellular location">
    <subcellularLocation>
        <location evidence="3">Cell membrane</location>
    </subcellularLocation>
</comment>
<feature type="transmembrane region" description="Helical" evidence="12">
    <location>
        <begin position="168"/>
        <end position="187"/>
    </location>
</feature>
<feature type="domain" description="PAC" evidence="15">
    <location>
        <begin position="388"/>
        <end position="440"/>
    </location>
</feature>
<feature type="transmembrane region" description="Helical" evidence="12">
    <location>
        <begin position="246"/>
        <end position="266"/>
    </location>
</feature>
<evidence type="ECO:0000256" key="4">
    <source>
        <dbReference type="ARBA" id="ARBA00012438"/>
    </source>
</evidence>
<dbReference type="Pfam" id="PF02518">
    <property type="entry name" value="HATPase_c"/>
    <property type="match status" value="1"/>
</dbReference>
<keyword evidence="12" id="KW-0812">Transmembrane</keyword>
<dbReference type="Pfam" id="PF00989">
    <property type="entry name" value="PAS"/>
    <property type="match status" value="1"/>
</dbReference>
<feature type="transmembrane region" description="Helical" evidence="12">
    <location>
        <begin position="21"/>
        <end position="40"/>
    </location>
</feature>
<evidence type="ECO:0000256" key="10">
    <source>
        <dbReference type="SAM" id="Coils"/>
    </source>
</evidence>
<dbReference type="SMART" id="SM00387">
    <property type="entry name" value="HATPase_c"/>
    <property type="match status" value="1"/>
</dbReference>
<dbReference type="GO" id="GO:0005886">
    <property type="term" value="C:plasma membrane"/>
    <property type="evidence" value="ECO:0007669"/>
    <property type="project" value="UniProtKB-SubCell"/>
</dbReference>
<keyword evidence="10" id="KW-0175">Coiled coil</keyword>
<dbReference type="AlphaFoldDB" id="A0A6J4M874"/>
<dbReference type="CDD" id="cd00082">
    <property type="entry name" value="HisKA"/>
    <property type="match status" value="1"/>
</dbReference>
<keyword evidence="7" id="KW-0418">Kinase</keyword>
<evidence type="ECO:0000256" key="7">
    <source>
        <dbReference type="ARBA" id="ARBA00022777"/>
    </source>
</evidence>
<keyword evidence="8" id="KW-0902">Two-component regulatory system</keyword>
<dbReference type="Gene3D" id="3.30.565.10">
    <property type="entry name" value="Histidine kinase-like ATPase, C-terminal domain"/>
    <property type="match status" value="1"/>
</dbReference>
<dbReference type="FunFam" id="3.30.565.10:FF:000006">
    <property type="entry name" value="Sensor histidine kinase WalK"/>
    <property type="match status" value="1"/>
</dbReference>
<evidence type="ECO:0000313" key="16">
    <source>
        <dbReference type="EMBL" id="CAA9351466.1"/>
    </source>
</evidence>
<proteinExistence type="predicted"/>
<dbReference type="GO" id="GO:0009927">
    <property type="term" value="F:histidine phosphotransfer kinase activity"/>
    <property type="evidence" value="ECO:0007669"/>
    <property type="project" value="TreeGrafter"/>
</dbReference>
<dbReference type="CDD" id="cd00130">
    <property type="entry name" value="PAS"/>
    <property type="match status" value="1"/>
</dbReference>
<accession>A0A6J4M874</accession>
<dbReference type="Gene3D" id="1.10.287.130">
    <property type="match status" value="1"/>
</dbReference>
<comment type="catalytic activity">
    <reaction evidence="1">
        <text>ATP + protein L-histidine = ADP + protein N-phospho-L-histidine.</text>
        <dbReference type="EC" id="2.7.13.3"/>
    </reaction>
</comment>
<dbReference type="GO" id="GO:0006355">
    <property type="term" value="P:regulation of DNA-templated transcription"/>
    <property type="evidence" value="ECO:0007669"/>
    <property type="project" value="InterPro"/>
</dbReference>
<feature type="transmembrane region" description="Helical" evidence="12">
    <location>
        <begin position="52"/>
        <end position="68"/>
    </location>
</feature>
<dbReference type="InterPro" id="IPR000014">
    <property type="entry name" value="PAS"/>
</dbReference>
<dbReference type="Pfam" id="PF00512">
    <property type="entry name" value="HisKA"/>
    <property type="match status" value="1"/>
</dbReference>
<evidence type="ECO:0000256" key="8">
    <source>
        <dbReference type="ARBA" id="ARBA00023012"/>
    </source>
</evidence>
<evidence type="ECO:0000256" key="11">
    <source>
        <dbReference type="SAM" id="MobiDB-lite"/>
    </source>
</evidence>
<evidence type="ECO:0000256" key="2">
    <source>
        <dbReference type="ARBA" id="ARBA00001968"/>
    </source>
</evidence>
<dbReference type="InterPro" id="IPR036890">
    <property type="entry name" value="HATPase_C_sf"/>
</dbReference>
<evidence type="ECO:0000256" key="5">
    <source>
        <dbReference type="ARBA" id="ARBA00022553"/>
    </source>
</evidence>
<evidence type="ECO:0000256" key="3">
    <source>
        <dbReference type="ARBA" id="ARBA00004236"/>
    </source>
</evidence>
<feature type="coiled-coil region" evidence="10">
    <location>
        <begin position="431"/>
        <end position="458"/>
    </location>
</feature>
<organism evidence="16">
    <name type="scientific">uncultured Nocardioidaceae bacterium</name>
    <dbReference type="NCBI Taxonomy" id="253824"/>
    <lineage>
        <taxon>Bacteria</taxon>
        <taxon>Bacillati</taxon>
        <taxon>Actinomycetota</taxon>
        <taxon>Actinomycetes</taxon>
        <taxon>Propionibacteriales</taxon>
        <taxon>Nocardioidaceae</taxon>
        <taxon>environmental samples</taxon>
    </lineage>
</organism>
<dbReference type="NCBIfam" id="TIGR00229">
    <property type="entry name" value="sensory_box"/>
    <property type="match status" value="1"/>
</dbReference>
<dbReference type="InterPro" id="IPR004358">
    <property type="entry name" value="Sig_transdc_His_kin-like_C"/>
</dbReference>
<dbReference type="InterPro" id="IPR036097">
    <property type="entry name" value="HisK_dim/P_sf"/>
</dbReference>
<dbReference type="SMART" id="SM00388">
    <property type="entry name" value="HisKA"/>
    <property type="match status" value="1"/>
</dbReference>
<dbReference type="InterPro" id="IPR003661">
    <property type="entry name" value="HisK_dim/P_dom"/>
</dbReference>
<dbReference type="InterPro" id="IPR035965">
    <property type="entry name" value="PAS-like_dom_sf"/>
</dbReference>
<dbReference type="InterPro" id="IPR003594">
    <property type="entry name" value="HATPase_dom"/>
</dbReference>
<evidence type="ECO:0000256" key="6">
    <source>
        <dbReference type="ARBA" id="ARBA00022679"/>
    </source>
</evidence>
<dbReference type="GO" id="GO:0000155">
    <property type="term" value="F:phosphorelay sensor kinase activity"/>
    <property type="evidence" value="ECO:0007669"/>
    <property type="project" value="InterPro"/>
</dbReference>
<dbReference type="InterPro" id="IPR013767">
    <property type="entry name" value="PAS_fold"/>
</dbReference>
<evidence type="ECO:0000256" key="12">
    <source>
        <dbReference type="SAM" id="Phobius"/>
    </source>
</evidence>
<sequence>MQRTVPAGPAHVIPSSAPGWAPVWGLPLAAGLLVLLVGYLAAAHRPEESSVALWWPVAGVSVGAYAVAWRRQQRLTVLAALALGVFGAELVAGYSPAASLWLALANIADPVLCIGLLSRVLPDLRLRDARDFARFCTAALAGVLATAAIAATPVHLLLEADVWTVMRAVVPSHLSAVLVIAPLALLAPRRPAPAGRVETTVQVTTLVLVTLWVFAPGQDLPFTFLCIGFLIWGAARVSAPVMWSEVVLVAVIGAVTTTWGWGSYAAAVTAYRLPPETMATLLDVMILGVPLAVWPLWLAMDVHRASLAEVRESRELLDSVLEGATGTAIVGAGLDGTITSWNTGAERVFGWSAPQVVGLRSVTALRTAPAERSLDALVAPLLAGRAWVDQDWECSRADGRQVTVAVRVTARRSADDAVLGWIVVGEDVTEKRRTERALQDALERERQAVQRLEDLDAVKTAFVQSVSHELRTPMTSVLGYTDMLMEERAGDLNDRQRRMLTSVARNGRRLLTLIEDLLLLSRVEQRSPTAVTERLDLRTSVQRGCEAVAPQAESASVRLATGLGPGPTPVIGDPDQLERLTVNLVGNAVKFSPAGSTVEVSVATRDGEAVLTVSDRGMGVPEDEVARLFERFFRSSNAQRAEVQGSGLGLAIVKEVVDHHDGQVEVESAEGVGTTVRVRLPLQAPTPTGPRAHPDSTRADTTVGTT</sequence>
<evidence type="ECO:0000259" key="14">
    <source>
        <dbReference type="PROSITE" id="PS50112"/>
    </source>
</evidence>